<dbReference type="PANTHER" id="PTHR43975">
    <property type="entry name" value="ZGC:101858"/>
    <property type="match status" value="1"/>
</dbReference>
<dbReference type="InterPro" id="IPR036291">
    <property type="entry name" value="NAD(P)-bd_dom_sf"/>
</dbReference>
<gene>
    <name evidence="1" type="ORF">B4U80_09880</name>
</gene>
<comment type="caution">
    <text evidence="1">The sequence shown here is derived from an EMBL/GenBank/DDBJ whole genome shotgun (WGS) entry which is preliminary data.</text>
</comment>
<protein>
    <submittedName>
        <fullName evidence="1">Short-chain dehydrogenase-like protein</fullName>
    </submittedName>
</protein>
<sequence>PAYIKSEFLGTLGYSNEAVETLEEEVKNLYPIRRIGEAIDVAKAIAFLCSEDASYITGDCMVVDGGSSYVNITRL</sequence>
<accession>A0A443RUH3</accession>
<organism evidence="1 2">
    <name type="scientific">Leptotrombidium deliense</name>
    <dbReference type="NCBI Taxonomy" id="299467"/>
    <lineage>
        <taxon>Eukaryota</taxon>
        <taxon>Metazoa</taxon>
        <taxon>Ecdysozoa</taxon>
        <taxon>Arthropoda</taxon>
        <taxon>Chelicerata</taxon>
        <taxon>Arachnida</taxon>
        <taxon>Acari</taxon>
        <taxon>Acariformes</taxon>
        <taxon>Trombidiformes</taxon>
        <taxon>Prostigmata</taxon>
        <taxon>Anystina</taxon>
        <taxon>Parasitengona</taxon>
        <taxon>Trombiculoidea</taxon>
        <taxon>Trombiculidae</taxon>
        <taxon>Leptotrombidium</taxon>
    </lineage>
</organism>
<dbReference type="OrthoDB" id="47007at2759"/>
<dbReference type="VEuPathDB" id="VectorBase:LDEU013054"/>
<dbReference type="Proteomes" id="UP000288716">
    <property type="component" value="Unassembled WGS sequence"/>
</dbReference>
<name>A0A443RUH3_9ACAR</name>
<reference evidence="1 2" key="1">
    <citation type="journal article" date="2018" name="Gigascience">
        <title>Genomes of trombidid mites reveal novel predicted allergens and laterally-transferred genes associated with secondary metabolism.</title>
        <authorList>
            <person name="Dong X."/>
            <person name="Chaisiri K."/>
            <person name="Xia D."/>
            <person name="Armstrong S.D."/>
            <person name="Fang Y."/>
            <person name="Donnelly M.J."/>
            <person name="Kadowaki T."/>
            <person name="McGarry J.W."/>
            <person name="Darby A.C."/>
            <person name="Makepeace B.L."/>
        </authorList>
    </citation>
    <scope>NUCLEOTIDE SEQUENCE [LARGE SCALE GENOMIC DNA]</scope>
    <source>
        <strain evidence="1">UoL-UT</strain>
    </source>
</reference>
<feature type="non-terminal residue" evidence="1">
    <location>
        <position position="75"/>
    </location>
</feature>
<dbReference type="Pfam" id="PF13561">
    <property type="entry name" value="adh_short_C2"/>
    <property type="match status" value="1"/>
</dbReference>
<dbReference type="EMBL" id="NCKV01031518">
    <property type="protein sequence ID" value="RWS18986.1"/>
    <property type="molecule type" value="Genomic_DNA"/>
</dbReference>
<keyword evidence="2" id="KW-1185">Reference proteome</keyword>
<dbReference type="SUPFAM" id="SSF51735">
    <property type="entry name" value="NAD(P)-binding Rossmann-fold domains"/>
    <property type="match status" value="1"/>
</dbReference>
<dbReference type="STRING" id="299467.A0A443RUH3"/>
<evidence type="ECO:0000313" key="1">
    <source>
        <dbReference type="EMBL" id="RWS18986.1"/>
    </source>
</evidence>
<proteinExistence type="predicted"/>
<feature type="non-terminal residue" evidence="1">
    <location>
        <position position="1"/>
    </location>
</feature>
<evidence type="ECO:0000313" key="2">
    <source>
        <dbReference type="Proteomes" id="UP000288716"/>
    </source>
</evidence>
<dbReference type="InterPro" id="IPR002347">
    <property type="entry name" value="SDR_fam"/>
</dbReference>
<dbReference type="Gene3D" id="3.40.50.720">
    <property type="entry name" value="NAD(P)-binding Rossmann-like Domain"/>
    <property type="match status" value="1"/>
</dbReference>
<dbReference type="PANTHER" id="PTHR43975:SF2">
    <property type="entry name" value="EG:BACR7A4.14 PROTEIN-RELATED"/>
    <property type="match status" value="1"/>
</dbReference>
<dbReference type="AlphaFoldDB" id="A0A443RUH3"/>